<dbReference type="EMBL" id="JAANYQ010000020">
    <property type="protein sequence ID" value="KAF4119851.1"/>
    <property type="molecule type" value="Genomic_DNA"/>
</dbReference>
<dbReference type="InterPro" id="IPR053005">
    <property type="entry name" value="Nuclear_Pos-Cytoskel_Interact"/>
</dbReference>
<dbReference type="SUPFAM" id="SSF50729">
    <property type="entry name" value="PH domain-like"/>
    <property type="match status" value="1"/>
</dbReference>
<dbReference type="PROSITE" id="PS50003">
    <property type="entry name" value="PH_DOMAIN"/>
    <property type="match status" value="1"/>
</dbReference>
<feature type="region of interest" description="Disordered" evidence="2">
    <location>
        <begin position="126"/>
        <end position="178"/>
    </location>
</feature>
<dbReference type="InterPro" id="IPR024774">
    <property type="entry name" value="PH_dom-Mcp5-type"/>
</dbReference>
<dbReference type="GO" id="GO:0000226">
    <property type="term" value="P:microtubule cytoskeleton organization"/>
    <property type="evidence" value="ECO:0007669"/>
    <property type="project" value="TreeGrafter"/>
</dbReference>
<feature type="compositionally biased region" description="Low complexity" evidence="2">
    <location>
        <begin position="1764"/>
        <end position="1778"/>
    </location>
</feature>
<dbReference type="PANTHER" id="PTHR28190:SF1">
    <property type="entry name" value="NUCLEAR MIGRATION PROTEIN NUM1"/>
    <property type="match status" value="1"/>
</dbReference>
<evidence type="ECO:0000256" key="1">
    <source>
        <dbReference type="SAM" id="Coils"/>
    </source>
</evidence>
<dbReference type="Gene3D" id="2.30.29.30">
    <property type="entry name" value="Pleckstrin-homology domain (PH domain)/Phosphotyrosine-binding domain (PTB)"/>
    <property type="match status" value="1"/>
</dbReference>
<feature type="compositionally biased region" description="Low complexity" evidence="2">
    <location>
        <begin position="1492"/>
        <end position="1502"/>
    </location>
</feature>
<protein>
    <submittedName>
        <fullName evidence="4">Chromosome segregation ATPase</fullName>
    </submittedName>
</protein>
<dbReference type="OrthoDB" id="2149224at2759"/>
<feature type="region of interest" description="Disordered" evidence="2">
    <location>
        <begin position="1279"/>
        <end position="1502"/>
    </location>
</feature>
<reference evidence="4" key="1">
    <citation type="submission" date="2020-03" db="EMBL/GenBank/DDBJ databases">
        <title>Site-based positive gene gene selection in Geosmithia morbida across the United States reveals a broad range of putative effectors and factors for local host and environmental adapation.</title>
        <authorList>
            <person name="Onufrak A."/>
            <person name="Murdoch R.W."/>
            <person name="Gazis R."/>
            <person name="Huff M."/>
            <person name="Staton M."/>
            <person name="Klingeman W."/>
            <person name="Hadziabdic D."/>
        </authorList>
    </citation>
    <scope>NUCLEOTIDE SEQUENCE</scope>
    <source>
        <strain evidence="4">1262</strain>
    </source>
</reference>
<dbReference type="RefSeq" id="XP_035318503.1">
    <property type="nucleotide sequence ID" value="XM_035465515.1"/>
</dbReference>
<dbReference type="InterPro" id="IPR011993">
    <property type="entry name" value="PH-like_dom_sf"/>
</dbReference>
<dbReference type="PANTHER" id="PTHR28190">
    <property type="entry name" value="NUCLEAR MIGRATION PROTEIN NUM1"/>
    <property type="match status" value="1"/>
</dbReference>
<dbReference type="Pfam" id="PF12814">
    <property type="entry name" value="Mcp5_PH"/>
    <property type="match status" value="1"/>
</dbReference>
<dbReference type="GeneID" id="55969767"/>
<dbReference type="GO" id="GO:0005739">
    <property type="term" value="C:mitochondrion"/>
    <property type="evidence" value="ECO:0007669"/>
    <property type="project" value="TreeGrafter"/>
</dbReference>
<feature type="region of interest" description="Disordered" evidence="2">
    <location>
        <begin position="1"/>
        <end position="61"/>
    </location>
</feature>
<feature type="compositionally biased region" description="Polar residues" evidence="2">
    <location>
        <begin position="150"/>
        <end position="169"/>
    </location>
</feature>
<feature type="domain" description="PH" evidence="3">
    <location>
        <begin position="1541"/>
        <end position="1652"/>
    </location>
</feature>
<dbReference type="InterPro" id="IPR001849">
    <property type="entry name" value="PH_domain"/>
</dbReference>
<dbReference type="GO" id="GO:0005938">
    <property type="term" value="C:cell cortex"/>
    <property type="evidence" value="ECO:0007669"/>
    <property type="project" value="InterPro"/>
</dbReference>
<feature type="non-terminal residue" evidence="4">
    <location>
        <position position="1"/>
    </location>
</feature>
<feature type="compositionally biased region" description="Acidic residues" evidence="2">
    <location>
        <begin position="605"/>
        <end position="616"/>
    </location>
</feature>
<proteinExistence type="predicted"/>
<feature type="region of interest" description="Disordered" evidence="2">
    <location>
        <begin position="495"/>
        <end position="516"/>
    </location>
</feature>
<evidence type="ECO:0000313" key="4">
    <source>
        <dbReference type="EMBL" id="KAF4119851.1"/>
    </source>
</evidence>
<sequence length="1820" mass="197503">MASTRSNLPALGDDSENDPFVTSSNTPPHHHRFSSFDHDLFAAGPGSSPRQAKRALEAHLAETERRLDEAGKLGTALVAQRKNLTEKLSEVDKMQAEGELGPDLRQKLVEIEREYNDLARESARAFLPKQRVPSNEPSAGSPFDGRSGRRSVSPSKFESQAIASPTKLSVPNRKIRNQPSNRVHDIEFAAEISTSLIAQVRNLQSLLAERDEEVRDLKSDKSTLEIESENLHQRLRALDESENRYKEENWNLETRLQELASQQREAGDREKKLAQALSTANAEKNAAQKELDEVKASHSKLTEDHAATVKHHDIELGTAKRSAVMAEGERATLQRKIDDLTSQNQELAKAFSTQRGRTTEREAASGQSEDDLDTATGNITPEHSPPPSPVKGTPRHAMLEAETIKTSLHHAQRTIQSQRSLIHREKTEKLELRRIVQDLRDDLERARGENAPSAAPVNRRARKVESVAFKKPEFKKPQSRLLGTVRSSRQEVFIDEDPEWEDQQGPVSPNSAPTAAVPAGSVAGGGVSLMPGAYQTDASDIYDHFDTANDASESAFETANERATETDDFQTANERSTETDDFQTANEHATETDDFQTGNEGVSLSDEDDDDEDDGAATETETTKGFGGMRTPNLPAGLSRHASRPSFDSTASTSADEDDFDQYSMPRTPTATLSSKRSRLQLGRASMSRSSRQGSEEPAFRSSPVSVASGTPIASGGQTLFAELQDFDDSEDDSVGILTPSRRSTRSLTPASTRRAASPVPALPPLPKVIMVDSSAMTDPIRPEIPNLSISTIQSETVEPREEIYVPPVLGFTSVVIEAVEPVAEPVVLPPALSLSTISAEDLQPVAEPETPPPALSLSVVSAEHVEPVEEPETPLPELSMSVLSAEHVEPVEEPETPPPALSLSVVSAEHVEPVEEPETPLPELSMSILSVEHVEPVEEPVTPHPAFTLTSILAEIVDPEAEPAAPLPALSMSDVLGQQIEPVEEPEPEPEHHSRTLAAAALAAGAAGVAGTAAALTGHSDEDEKEEEQKRKQKEEEEEEERKNKEIEEKLRAFTFTDLVVETVEPVAEPEVEPEPVPAPAPELGLSAIYSEYLEPVAEPEVVVPMPELGLSAIYSEYLEPRAEPEVILEPVPLGYSTLLTQQVEPVAEPEPALPALGLSSIAVENVAPVVEPPPTPPTLGLSSIAAENVAPVVEPPPRLVLSSITGEAVEPMVPIDADQLPDFGFTSISSVETRPLTPRSPWRDGFVLPKDREMQPEAVVPGSKSLLGSVKARKVTPIIAEDETRQSVGGGGGEEREQDEGAPPSSRQPFKEISANANPGAPRSPAKKPYTSSDQGAQTSLTSKAIDHMLLPPKSRQPSASPTHNLHSRQLSAASVDTSGTTGTVRVHRSPERTGSPTPNKGKSPDGGFSDSGSLVEANRAGSAGGASSRQGNMGPPLWPASVLKQQQQQKDKENTRPTTPSQQGPVTTIRTTPALRVEHSHHPAQGNGRESSLLSRQSSVSSFVSELDSRFNMRPGEMMDPTGLGPNTDPRMIQAITQTMIGEYLWKYTRKTGRADMSEKRHRRYFWVHPYTRTLYWSDSDPTTAGRTERKAKSVPIEAVRVVTDDNPMPPGLHRKSLIIISTGRTIKFTCTTGQRHETWFNALSYLLLRTNTADSQSDAEDVAGHITKEDVDEFNPPFGQHAASGHNRPRPPPSFSSSYNSGSPTPAYGAPSPAADTLAIPTLTPSKKQQSQQQRTTPQSQRSSIGKLSGYWRTGGSKFSGTLSSLRSRSGAASVNQDHAIYQTSDTHDSAEDLREMIERQDREADKLENVRACCD</sequence>
<feature type="region of interest" description="Disordered" evidence="2">
    <location>
        <begin position="1674"/>
        <end position="1795"/>
    </location>
</feature>
<feature type="compositionally biased region" description="Low complexity" evidence="2">
    <location>
        <begin position="1699"/>
        <end position="1710"/>
    </location>
</feature>
<dbReference type="CDD" id="cd13365">
    <property type="entry name" value="PH_PLC_plant-like"/>
    <property type="match status" value="1"/>
</dbReference>
<comment type="caution">
    <text evidence="4">The sequence shown here is derived from an EMBL/GenBank/DDBJ whole genome shotgun (WGS) entry which is preliminary data.</text>
</comment>
<dbReference type="GO" id="GO:0032065">
    <property type="term" value="P:maintenance of protein location in cell cortex"/>
    <property type="evidence" value="ECO:0007669"/>
    <property type="project" value="InterPro"/>
</dbReference>
<dbReference type="SMART" id="SM00233">
    <property type="entry name" value="PH"/>
    <property type="match status" value="1"/>
</dbReference>
<evidence type="ECO:0000259" key="3">
    <source>
        <dbReference type="PROSITE" id="PS50003"/>
    </source>
</evidence>
<feature type="compositionally biased region" description="Acidic residues" evidence="2">
    <location>
        <begin position="725"/>
        <end position="734"/>
    </location>
</feature>
<feature type="coiled-coil region" evidence="1">
    <location>
        <begin position="200"/>
        <end position="350"/>
    </location>
</feature>
<feature type="region of interest" description="Disordered" evidence="2">
    <location>
        <begin position="549"/>
        <end position="765"/>
    </location>
</feature>
<dbReference type="Proteomes" id="UP000749293">
    <property type="component" value="Unassembled WGS sequence"/>
</dbReference>
<gene>
    <name evidence="4" type="ORF">GMORB2_3539</name>
</gene>
<dbReference type="GO" id="GO:0005543">
    <property type="term" value="F:phospholipid binding"/>
    <property type="evidence" value="ECO:0007669"/>
    <property type="project" value="InterPro"/>
</dbReference>
<dbReference type="GO" id="GO:0015631">
    <property type="term" value="F:tubulin binding"/>
    <property type="evidence" value="ECO:0007669"/>
    <property type="project" value="TreeGrafter"/>
</dbReference>
<evidence type="ECO:0000313" key="5">
    <source>
        <dbReference type="Proteomes" id="UP000749293"/>
    </source>
</evidence>
<feature type="region of interest" description="Disordered" evidence="2">
    <location>
        <begin position="350"/>
        <end position="394"/>
    </location>
</feature>
<keyword evidence="1" id="KW-0175">Coiled coil</keyword>
<evidence type="ECO:0000256" key="2">
    <source>
        <dbReference type="SAM" id="MobiDB-lite"/>
    </source>
</evidence>
<name>A0A9P5D0W4_9HYPO</name>
<keyword evidence="5" id="KW-1185">Reference proteome</keyword>
<accession>A0A9P5D0W4</accession>
<feature type="compositionally biased region" description="Low complexity" evidence="2">
    <location>
        <begin position="1729"/>
        <end position="1748"/>
    </location>
</feature>
<feature type="compositionally biased region" description="Polar residues" evidence="2">
    <location>
        <begin position="1332"/>
        <end position="1345"/>
    </location>
</feature>
<feature type="coiled-coil region" evidence="1">
    <location>
        <begin position="422"/>
        <end position="449"/>
    </location>
</feature>
<organism evidence="4 5">
    <name type="scientific">Geosmithia morbida</name>
    <dbReference type="NCBI Taxonomy" id="1094350"/>
    <lineage>
        <taxon>Eukaryota</taxon>
        <taxon>Fungi</taxon>
        <taxon>Dikarya</taxon>
        <taxon>Ascomycota</taxon>
        <taxon>Pezizomycotina</taxon>
        <taxon>Sordariomycetes</taxon>
        <taxon>Hypocreomycetidae</taxon>
        <taxon>Hypocreales</taxon>
        <taxon>Bionectriaceae</taxon>
        <taxon>Geosmithia</taxon>
    </lineage>
</organism>
<feature type="compositionally biased region" description="Polar residues" evidence="2">
    <location>
        <begin position="1459"/>
        <end position="1474"/>
    </location>
</feature>
<feature type="region of interest" description="Disordered" evidence="2">
    <location>
        <begin position="1011"/>
        <end position="1047"/>
    </location>
</feature>
<feature type="compositionally biased region" description="Polar residues" evidence="2">
    <location>
        <begin position="665"/>
        <end position="675"/>
    </location>
</feature>
<feature type="compositionally biased region" description="Basic and acidic residues" evidence="2">
    <location>
        <begin position="1020"/>
        <end position="1047"/>
    </location>
</feature>
<feature type="compositionally biased region" description="Polar residues" evidence="2">
    <location>
        <begin position="1358"/>
        <end position="1386"/>
    </location>
</feature>